<dbReference type="Pfam" id="PF22813">
    <property type="entry name" value="TcaA_2nd"/>
    <property type="match status" value="1"/>
</dbReference>
<keyword evidence="2" id="KW-0472">Membrane</keyword>
<dbReference type="RefSeq" id="WP_203625998.1">
    <property type="nucleotide sequence ID" value="NZ_BOLQ01000001.1"/>
</dbReference>
<dbReference type="Pfam" id="PF13240">
    <property type="entry name" value="Zn_Ribbon_1"/>
    <property type="match status" value="1"/>
</dbReference>
<gene>
    <name evidence="6" type="ORF">ACFQ4P_01385</name>
</gene>
<dbReference type="InterPro" id="IPR026870">
    <property type="entry name" value="Zinc_ribbon_dom"/>
</dbReference>
<evidence type="ECO:0000256" key="2">
    <source>
        <dbReference type="SAM" id="Phobius"/>
    </source>
</evidence>
<evidence type="ECO:0000313" key="7">
    <source>
        <dbReference type="Proteomes" id="UP001597196"/>
    </source>
</evidence>
<feature type="compositionally biased region" description="Low complexity" evidence="1">
    <location>
        <begin position="92"/>
        <end position="110"/>
    </location>
</feature>
<evidence type="ECO:0000256" key="1">
    <source>
        <dbReference type="SAM" id="MobiDB-lite"/>
    </source>
</evidence>
<dbReference type="Proteomes" id="UP001597196">
    <property type="component" value="Unassembled WGS sequence"/>
</dbReference>
<keyword evidence="2" id="KW-0812">Transmembrane</keyword>
<reference evidence="7" key="1">
    <citation type="journal article" date="2019" name="Int. J. Syst. Evol. Microbiol.">
        <title>The Global Catalogue of Microorganisms (GCM) 10K type strain sequencing project: providing services to taxonomists for standard genome sequencing and annotation.</title>
        <authorList>
            <consortium name="The Broad Institute Genomics Platform"/>
            <consortium name="The Broad Institute Genome Sequencing Center for Infectious Disease"/>
            <person name="Wu L."/>
            <person name="Ma J."/>
        </authorList>
    </citation>
    <scope>NUCLEOTIDE SEQUENCE [LARGE SCALE GENOMIC DNA]</scope>
    <source>
        <strain evidence="7">CCM 8980</strain>
    </source>
</reference>
<evidence type="ECO:0000259" key="3">
    <source>
        <dbReference type="Pfam" id="PF13240"/>
    </source>
</evidence>
<evidence type="ECO:0000259" key="5">
    <source>
        <dbReference type="Pfam" id="PF22820"/>
    </source>
</evidence>
<dbReference type="PANTHER" id="PTHR40038">
    <property type="entry name" value="MEMBRANE-ASSOCIATED PROTEIN TCAA"/>
    <property type="match status" value="1"/>
</dbReference>
<feature type="compositionally biased region" description="Polar residues" evidence="1">
    <location>
        <begin position="74"/>
        <end position="84"/>
    </location>
</feature>
<organism evidence="6 7">
    <name type="scientific">Lacticaseibacillus mingshuiensis</name>
    <dbReference type="NCBI Taxonomy" id="2799574"/>
    <lineage>
        <taxon>Bacteria</taxon>
        <taxon>Bacillati</taxon>
        <taxon>Bacillota</taxon>
        <taxon>Bacilli</taxon>
        <taxon>Lactobacillales</taxon>
        <taxon>Lactobacillaceae</taxon>
        <taxon>Lacticaseibacillus</taxon>
    </lineage>
</organism>
<feature type="domain" description="TcaA second" evidence="4">
    <location>
        <begin position="168"/>
        <end position="253"/>
    </location>
</feature>
<keyword evidence="2" id="KW-1133">Transmembrane helix</keyword>
<dbReference type="PANTHER" id="PTHR40038:SF1">
    <property type="entry name" value="MEMBRANE-ASSOCIATED PROTEIN TCAA"/>
    <property type="match status" value="1"/>
</dbReference>
<keyword evidence="7" id="KW-1185">Reference proteome</keyword>
<dbReference type="EMBL" id="JBHTOC010000001">
    <property type="protein sequence ID" value="MFD1428900.1"/>
    <property type="molecule type" value="Genomic_DNA"/>
</dbReference>
<dbReference type="Pfam" id="PF22820">
    <property type="entry name" value="TcaA_3rd_4th"/>
    <property type="match status" value="1"/>
</dbReference>
<sequence>MDNATRFCPNCGTKIPADAEFCSNCGADLRALAATMPASPKTGAASPETGTASPNRRAASSEPGVASPKEGPASSETSTAQTGRSKSDSTDAGTTQSTQAQHAARAATSANGQTRSGQPARVGQVTAGAAAPERPMKTGTKVLLGAAAVVIIAGVGFGLWGKSYYARDKQLDRAMAAMSKGDAATTASYLTSDDPALKLTKSSVKPLMAYLKAHKELLQQIKSANSQTASSSNFSFTQSGKQLLIFPAYKFKIKAAYPTVETNQKGQTVTVEGVKGVGFTGKAEDGKKVGPLVPGEYHFESTATVSGQKASASATADLFNNLNSEVDLSIQTVNVTVDGYPGAEVHVDGKPIGTIGDDGYLRLTNFPVTSSTKLTEIYTADGNTVESRAINLADNDGYEIQVAYPGVISHDNAADLISTIWEYDCDSLANYPDDADSELEELYGSFTDGASNKYAKSLVAMVSGYATTDGLDSTSIETDFKHIYPLAENKAQAIFNVTYTFYTDDQTHIQAFQYKGEIDKTDNGDFKLVTYDLVKKLEDKKED</sequence>
<dbReference type="InterPro" id="IPR054529">
    <property type="entry name" value="TcaA_2nd"/>
</dbReference>
<accession>A0ABW4CH54</accession>
<name>A0ABW4CH54_9LACO</name>
<comment type="caution">
    <text evidence="6">The sequence shown here is derived from an EMBL/GenBank/DDBJ whole genome shotgun (WGS) entry which is preliminary data.</text>
</comment>
<feature type="domain" description="Zinc-ribbon" evidence="3">
    <location>
        <begin position="7"/>
        <end position="29"/>
    </location>
</feature>
<protein>
    <submittedName>
        <fullName evidence="6">Zinc-ribbon domain-containing protein</fullName>
    </submittedName>
</protein>
<feature type="domain" description="TcaA 4th" evidence="5">
    <location>
        <begin position="331"/>
        <end position="399"/>
    </location>
</feature>
<feature type="region of interest" description="Disordered" evidence="1">
    <location>
        <begin position="38"/>
        <end position="133"/>
    </location>
</feature>
<evidence type="ECO:0000259" key="4">
    <source>
        <dbReference type="Pfam" id="PF22813"/>
    </source>
</evidence>
<dbReference type="InterPro" id="IPR054530">
    <property type="entry name" value="TcaA_4th"/>
</dbReference>
<evidence type="ECO:0000313" key="6">
    <source>
        <dbReference type="EMBL" id="MFD1428900.1"/>
    </source>
</evidence>
<proteinExistence type="predicted"/>
<feature type="transmembrane region" description="Helical" evidence="2">
    <location>
        <begin position="142"/>
        <end position="161"/>
    </location>
</feature>